<dbReference type="InterPro" id="IPR037066">
    <property type="entry name" value="Plug_dom_sf"/>
</dbReference>
<dbReference type="GO" id="GO:0030246">
    <property type="term" value="F:carbohydrate binding"/>
    <property type="evidence" value="ECO:0007669"/>
    <property type="project" value="InterPro"/>
</dbReference>
<dbReference type="InterPro" id="IPR000531">
    <property type="entry name" value="Beta-barrel_TonB"/>
</dbReference>
<keyword evidence="4 10" id="KW-0812">Transmembrane</keyword>
<dbReference type="GO" id="GO:0009279">
    <property type="term" value="C:cell outer membrane"/>
    <property type="evidence" value="ECO:0007669"/>
    <property type="project" value="UniProtKB-SubCell"/>
</dbReference>
<dbReference type="Gene3D" id="2.40.170.20">
    <property type="entry name" value="TonB-dependent receptor, beta-barrel domain"/>
    <property type="match status" value="1"/>
</dbReference>
<dbReference type="Proteomes" id="UP000284120">
    <property type="component" value="Unassembled WGS sequence"/>
</dbReference>
<feature type="domain" description="TonB-dependent receptor-like beta-barrel" evidence="13">
    <location>
        <begin position="345"/>
        <end position="762"/>
    </location>
</feature>
<keyword evidence="6 11" id="KW-0798">TonB box</keyword>
<dbReference type="GO" id="GO:0015344">
    <property type="term" value="F:siderophore uptake transmembrane transporter activity"/>
    <property type="evidence" value="ECO:0007669"/>
    <property type="project" value="TreeGrafter"/>
</dbReference>
<keyword evidence="9 10" id="KW-0998">Cell outer membrane</keyword>
<dbReference type="Gene3D" id="2.60.40.1120">
    <property type="entry name" value="Carboxypeptidase-like, regulatory domain"/>
    <property type="match status" value="1"/>
</dbReference>
<organism evidence="15 16">
    <name type="scientific">Pedobacter chitinilyticus</name>
    <dbReference type="NCBI Taxonomy" id="2233776"/>
    <lineage>
        <taxon>Bacteria</taxon>
        <taxon>Pseudomonadati</taxon>
        <taxon>Bacteroidota</taxon>
        <taxon>Sphingobacteriia</taxon>
        <taxon>Sphingobacteriales</taxon>
        <taxon>Sphingobacteriaceae</taxon>
        <taxon>Pedobacter</taxon>
    </lineage>
</organism>
<evidence type="ECO:0000256" key="8">
    <source>
        <dbReference type="ARBA" id="ARBA00023170"/>
    </source>
</evidence>
<keyword evidence="2 10" id="KW-0813">Transport</keyword>
<reference evidence="15 16" key="1">
    <citation type="submission" date="2018-06" db="EMBL/GenBank/DDBJ databases">
        <title>Pedobacter endophyticus sp. nov., an endophytic bacterium isolated from a leaf of Triticum aestivum.</title>
        <authorList>
            <person name="Zhang L."/>
        </authorList>
    </citation>
    <scope>NUCLEOTIDE SEQUENCE [LARGE SCALE GENOMIC DNA]</scope>
    <source>
        <strain evidence="15 16">CM134L-2</strain>
    </source>
</reference>
<evidence type="ECO:0000313" key="15">
    <source>
        <dbReference type="EMBL" id="RWU10582.1"/>
    </source>
</evidence>
<evidence type="ECO:0000256" key="12">
    <source>
        <dbReference type="SAM" id="SignalP"/>
    </source>
</evidence>
<dbReference type="InterPro" id="IPR036942">
    <property type="entry name" value="Beta-barrel_TonB_sf"/>
</dbReference>
<comment type="subcellular location">
    <subcellularLocation>
        <location evidence="1 10">Cell outer membrane</location>
        <topology evidence="1 10">Multi-pass membrane protein</topology>
    </subcellularLocation>
</comment>
<dbReference type="AlphaFoldDB" id="A0A3S3Q182"/>
<keyword evidence="16" id="KW-1185">Reference proteome</keyword>
<gene>
    <name evidence="15" type="ORF">DPV69_04380</name>
</gene>
<keyword evidence="5 12" id="KW-0732">Signal</keyword>
<feature type="signal peptide" evidence="12">
    <location>
        <begin position="1"/>
        <end position="19"/>
    </location>
</feature>
<evidence type="ECO:0000259" key="14">
    <source>
        <dbReference type="Pfam" id="PF07715"/>
    </source>
</evidence>
<evidence type="ECO:0000256" key="1">
    <source>
        <dbReference type="ARBA" id="ARBA00004571"/>
    </source>
</evidence>
<accession>A0A3S3Q182</accession>
<evidence type="ECO:0000259" key="13">
    <source>
        <dbReference type="Pfam" id="PF00593"/>
    </source>
</evidence>
<keyword evidence="3 10" id="KW-1134">Transmembrane beta strand</keyword>
<comment type="similarity">
    <text evidence="10 11">Belongs to the TonB-dependent receptor family.</text>
</comment>
<dbReference type="SUPFAM" id="SSF49452">
    <property type="entry name" value="Starch-binding domain-like"/>
    <property type="match status" value="1"/>
</dbReference>
<evidence type="ECO:0000256" key="11">
    <source>
        <dbReference type="RuleBase" id="RU003357"/>
    </source>
</evidence>
<dbReference type="OrthoDB" id="9795928at2"/>
<feature type="chain" id="PRO_5018649944" evidence="12">
    <location>
        <begin position="20"/>
        <end position="797"/>
    </location>
</feature>
<proteinExistence type="inferred from homology"/>
<keyword evidence="8 15" id="KW-0675">Receptor</keyword>
<dbReference type="GO" id="GO:0044718">
    <property type="term" value="P:siderophore transmembrane transport"/>
    <property type="evidence" value="ECO:0007669"/>
    <property type="project" value="TreeGrafter"/>
</dbReference>
<dbReference type="InterPro" id="IPR012910">
    <property type="entry name" value="Plug_dom"/>
</dbReference>
<dbReference type="SUPFAM" id="SSF56935">
    <property type="entry name" value="Porins"/>
    <property type="match status" value="1"/>
</dbReference>
<evidence type="ECO:0000256" key="6">
    <source>
        <dbReference type="ARBA" id="ARBA00023077"/>
    </source>
</evidence>
<sequence length="797" mass="90537">MKKWYALFFSCFLASYVLAQNTEVSIYVSTAQQTAVKGAKVSLNQSTVLTDAAGTAVLKNIPLGNYVLTVQATGYAHYEKRVQITAANKHIHVKLKPEVTELKTVEINSNAQNIRKNSEARSIEVLDQRFVQQHLGGSLMQTLDRLPGISNIGIGSGQSKPLIRGLGFNRIVVVDKGIKHEGQQWGADHGLEIDQFAAGEIEVIKGPSSFLYGADAIGGAINLKHVTIPMNQGLGGSVNLIGKSNNDHYGTSINLFGSNKKWFFDSRVTYQSYADYRVPTDTVYVYDFAVGLHQNRLRNTAGRETGLHFNTGYVGEHFKTSLHASNSYAKSGFFANAHGLEPRRVDQALHDRSNRDLLSPYQRVNHFKLISRTEINHPTSKTEIELGFQRNFRQEFNHYVNHGYMPPVYPAEMTIPQHLEREYDKFIYSGNLRHSFMLQQHQLQIGLNADYQDNNISGWSFLIPGFQQFNTGVFVYDKYVVNHQLILHGALRYDYGHIQFQRYDDWFTSEQKEGNITTIERLTRAASFSRDFNSFVWSAGMNYNPSKLGFKLNIGKSFRMPIAKELAANGVNYHYFSYEKGNANLNAEVAYQADLGISYTEKKWGLSFSPFYNYFPNYIYLNPTPYHDYYYGAGNQVFEYTQSRVMRYGAELKANYQLLPSLSTEFLGEYLYSEQLSGDKKGFTLPFSPAPSALINLTWSPKLSDKLHNSYLSVDYRLTARQNNIVPPEKKTPGYQIVNVQMGTTLSLNKQVFELSMQAQNLLNAKYLNHTSFYRLIELPEASRNIILSIKMPFKIN</sequence>
<evidence type="ECO:0000256" key="7">
    <source>
        <dbReference type="ARBA" id="ARBA00023136"/>
    </source>
</evidence>
<evidence type="ECO:0000256" key="9">
    <source>
        <dbReference type="ARBA" id="ARBA00023237"/>
    </source>
</evidence>
<dbReference type="InterPro" id="IPR013784">
    <property type="entry name" value="Carb-bd-like_fold"/>
</dbReference>
<dbReference type="Pfam" id="PF00593">
    <property type="entry name" value="TonB_dep_Rec_b-barrel"/>
    <property type="match status" value="1"/>
</dbReference>
<evidence type="ECO:0000256" key="5">
    <source>
        <dbReference type="ARBA" id="ARBA00022729"/>
    </source>
</evidence>
<dbReference type="PANTHER" id="PTHR30069">
    <property type="entry name" value="TONB-DEPENDENT OUTER MEMBRANE RECEPTOR"/>
    <property type="match status" value="1"/>
</dbReference>
<dbReference type="EMBL" id="SAYW01000001">
    <property type="protein sequence ID" value="RWU10582.1"/>
    <property type="molecule type" value="Genomic_DNA"/>
</dbReference>
<evidence type="ECO:0000313" key="16">
    <source>
        <dbReference type="Proteomes" id="UP000284120"/>
    </source>
</evidence>
<dbReference type="Pfam" id="PF13620">
    <property type="entry name" value="CarboxypepD_reg"/>
    <property type="match status" value="1"/>
</dbReference>
<evidence type="ECO:0000256" key="4">
    <source>
        <dbReference type="ARBA" id="ARBA00022692"/>
    </source>
</evidence>
<dbReference type="RefSeq" id="WP_113646069.1">
    <property type="nucleotide sequence ID" value="NZ_QMHN01000001.1"/>
</dbReference>
<feature type="domain" description="TonB-dependent receptor plug" evidence="14">
    <location>
        <begin position="117"/>
        <end position="220"/>
    </location>
</feature>
<evidence type="ECO:0000256" key="10">
    <source>
        <dbReference type="PROSITE-ProRule" id="PRU01360"/>
    </source>
</evidence>
<keyword evidence="7 10" id="KW-0472">Membrane</keyword>
<dbReference type="Gene3D" id="2.170.130.10">
    <property type="entry name" value="TonB-dependent receptor, plug domain"/>
    <property type="match status" value="1"/>
</dbReference>
<evidence type="ECO:0000256" key="3">
    <source>
        <dbReference type="ARBA" id="ARBA00022452"/>
    </source>
</evidence>
<dbReference type="PANTHER" id="PTHR30069:SF29">
    <property type="entry name" value="HEMOGLOBIN AND HEMOGLOBIN-HAPTOGLOBIN-BINDING PROTEIN 1-RELATED"/>
    <property type="match status" value="1"/>
</dbReference>
<evidence type="ECO:0000256" key="2">
    <source>
        <dbReference type="ARBA" id="ARBA00022448"/>
    </source>
</evidence>
<name>A0A3S3Q182_9SPHI</name>
<dbReference type="Pfam" id="PF07715">
    <property type="entry name" value="Plug"/>
    <property type="match status" value="1"/>
</dbReference>
<comment type="caution">
    <text evidence="15">The sequence shown here is derived from an EMBL/GenBank/DDBJ whole genome shotgun (WGS) entry which is preliminary data.</text>
</comment>
<protein>
    <submittedName>
        <fullName evidence="15">TonB-dependent receptor</fullName>
    </submittedName>
</protein>
<dbReference type="InterPro" id="IPR039426">
    <property type="entry name" value="TonB-dep_rcpt-like"/>
</dbReference>
<dbReference type="PROSITE" id="PS52016">
    <property type="entry name" value="TONB_DEPENDENT_REC_3"/>
    <property type="match status" value="1"/>
</dbReference>